<evidence type="ECO:0000313" key="3">
    <source>
        <dbReference type="EMBL" id="PCG78741.1"/>
    </source>
</evidence>
<dbReference type="SMART" id="SM00595">
    <property type="entry name" value="MADF"/>
    <property type="match status" value="1"/>
</dbReference>
<dbReference type="STRING" id="7102.A0A2A4K3A8"/>
<feature type="region of interest" description="Disordered" evidence="1">
    <location>
        <begin position="100"/>
        <end position="151"/>
    </location>
</feature>
<comment type="caution">
    <text evidence="3">The sequence shown here is derived from an EMBL/GenBank/DDBJ whole genome shotgun (WGS) entry which is preliminary data.</text>
</comment>
<dbReference type="Pfam" id="PF10545">
    <property type="entry name" value="MADF_DNA_bdg"/>
    <property type="match status" value="1"/>
</dbReference>
<dbReference type="PROSITE" id="PS51029">
    <property type="entry name" value="MADF"/>
    <property type="match status" value="1"/>
</dbReference>
<dbReference type="EMBL" id="NWSH01000176">
    <property type="protein sequence ID" value="PCG78741.1"/>
    <property type="molecule type" value="Genomic_DNA"/>
</dbReference>
<accession>A0A2A4K3A8</accession>
<protein>
    <recommendedName>
        <fullName evidence="2">MADF domain-containing protein</fullName>
    </recommendedName>
</protein>
<dbReference type="InterPro" id="IPR039353">
    <property type="entry name" value="TF_Adf1"/>
</dbReference>
<dbReference type="PANTHER" id="PTHR12243:SF67">
    <property type="entry name" value="COREPRESSOR OF PANGOLIN, ISOFORM A-RELATED"/>
    <property type="match status" value="1"/>
</dbReference>
<feature type="compositionally biased region" description="Polar residues" evidence="1">
    <location>
        <begin position="139"/>
        <end position="150"/>
    </location>
</feature>
<gene>
    <name evidence="3" type="ORF">B5V51_3217</name>
</gene>
<sequence length="251" mass="28817">MDVAQLIKIVRKHEFLYDQNHPNYRNPDFKNATWEFIGKEMNECSEACRLKWKTVRDGYIKYKKLTKRNNGTKVSNYVWSSQLNFLDNYKVTRRSFHRAKGTYKSENSTSEQLQGSQTPAQDDVSLLSPSPPPLVPLGSATSTETNSPFETNEELETVIETQRAKSKSIDSTDLLFLSYAGTFKKFSARQQALMKIQLAKLFANAELEQLEAEDHSSQRNDENFSTVVIKTEFDDVIRTIEVNPLKRSSLL</sequence>
<dbReference type="AlphaFoldDB" id="A0A2A4K3A8"/>
<proteinExistence type="predicted"/>
<organism evidence="3">
    <name type="scientific">Heliothis virescens</name>
    <name type="common">Tobacco budworm moth</name>
    <dbReference type="NCBI Taxonomy" id="7102"/>
    <lineage>
        <taxon>Eukaryota</taxon>
        <taxon>Metazoa</taxon>
        <taxon>Ecdysozoa</taxon>
        <taxon>Arthropoda</taxon>
        <taxon>Hexapoda</taxon>
        <taxon>Insecta</taxon>
        <taxon>Pterygota</taxon>
        <taxon>Neoptera</taxon>
        <taxon>Endopterygota</taxon>
        <taxon>Lepidoptera</taxon>
        <taxon>Glossata</taxon>
        <taxon>Ditrysia</taxon>
        <taxon>Noctuoidea</taxon>
        <taxon>Noctuidae</taxon>
        <taxon>Heliothinae</taxon>
        <taxon>Heliothis</taxon>
    </lineage>
</organism>
<evidence type="ECO:0000256" key="1">
    <source>
        <dbReference type="SAM" id="MobiDB-lite"/>
    </source>
</evidence>
<evidence type="ECO:0000259" key="2">
    <source>
        <dbReference type="PROSITE" id="PS51029"/>
    </source>
</evidence>
<reference evidence="3" key="1">
    <citation type="submission" date="2017-09" db="EMBL/GenBank/DDBJ databases">
        <title>Contemporary evolution of a Lepidopteran species, Heliothis virescens, in response to modern agricultural practices.</title>
        <authorList>
            <person name="Fritz M.L."/>
            <person name="Deyonke A.M."/>
            <person name="Papanicolaou A."/>
            <person name="Micinski S."/>
            <person name="Westbrook J."/>
            <person name="Gould F."/>
        </authorList>
    </citation>
    <scope>NUCLEOTIDE SEQUENCE [LARGE SCALE GENOMIC DNA]</scope>
    <source>
        <strain evidence="3">HvINT-</strain>
        <tissue evidence="3">Whole body</tissue>
    </source>
</reference>
<dbReference type="InterPro" id="IPR006578">
    <property type="entry name" value="MADF-dom"/>
</dbReference>
<dbReference type="PANTHER" id="PTHR12243">
    <property type="entry name" value="MADF DOMAIN TRANSCRIPTION FACTOR"/>
    <property type="match status" value="1"/>
</dbReference>
<name>A0A2A4K3A8_HELVI</name>
<feature type="compositionally biased region" description="Polar residues" evidence="1">
    <location>
        <begin position="104"/>
        <end position="120"/>
    </location>
</feature>
<feature type="domain" description="MADF" evidence="2">
    <location>
        <begin position="5"/>
        <end position="91"/>
    </location>
</feature>